<reference evidence="5 6" key="1">
    <citation type="submission" date="2013-03" db="EMBL/GenBank/DDBJ databases">
        <title>Assembly of a new bacterial strain Anoxybacillus flavithermus AK1.</title>
        <authorList>
            <person name="Rajan I."/>
            <person name="PoliReddy D."/>
            <person name="Sugumar T."/>
            <person name="Rathinam K."/>
            <person name="Alqarawi S."/>
            <person name="Khalil A.B."/>
            <person name="Sivakumar N."/>
        </authorList>
    </citation>
    <scope>NUCLEOTIDE SEQUENCE [LARGE SCALE GENOMIC DNA]</scope>
    <source>
        <strain evidence="5 6">AK1</strain>
    </source>
</reference>
<dbReference type="PATRIC" id="fig|1297581.3.peg.2576"/>
<dbReference type="Proteomes" id="UP000012085">
    <property type="component" value="Unassembled WGS sequence"/>
</dbReference>
<dbReference type="GO" id="GO:0016853">
    <property type="term" value="F:isomerase activity"/>
    <property type="evidence" value="ECO:0007669"/>
    <property type="project" value="UniProtKB-KW"/>
</dbReference>
<organism evidence="5 6">
    <name type="scientific">Anoxybacillus flavithermus AK1</name>
    <dbReference type="NCBI Taxonomy" id="1297581"/>
    <lineage>
        <taxon>Bacteria</taxon>
        <taxon>Bacillati</taxon>
        <taxon>Bacillota</taxon>
        <taxon>Bacilli</taxon>
        <taxon>Bacillales</taxon>
        <taxon>Anoxybacillaceae</taxon>
        <taxon>Anoxybacillus</taxon>
    </lineage>
</organism>
<gene>
    <name evidence="5" type="ORF">H919_12733</name>
</gene>
<keyword evidence="2" id="KW-1015">Disulfide bond</keyword>
<dbReference type="AlphaFoldDB" id="M8D233"/>
<evidence type="ECO:0000259" key="4">
    <source>
        <dbReference type="Pfam" id="PF00085"/>
    </source>
</evidence>
<dbReference type="InterPro" id="IPR036249">
    <property type="entry name" value="Thioredoxin-like_sf"/>
</dbReference>
<accession>M8D233</accession>
<reference evidence="5 6" key="2">
    <citation type="journal article" date="2015" name="Genome Announc.">
        <title>Genome Sequence of Anoxybacillus flavithermus Strain AK1, a Thermophile Isolated from a Hot Spring in Saudi Arabia.</title>
        <authorList>
            <person name="Khalil A."/>
            <person name="Sivakumar N."/>
            <person name="Qarawi S."/>
        </authorList>
    </citation>
    <scope>NUCLEOTIDE SEQUENCE [LARGE SCALE GENOMIC DNA]</scope>
    <source>
        <strain evidence="5 6">AK1</strain>
    </source>
</reference>
<keyword evidence="3" id="KW-0676">Redox-active center</keyword>
<dbReference type="PANTHER" id="PTHR45663">
    <property type="entry name" value="GEO12009P1"/>
    <property type="match status" value="1"/>
</dbReference>
<comment type="similarity">
    <text evidence="1">Belongs to the thioredoxin family.</text>
</comment>
<sequence length="154" mass="17991">MKKLLIFGGVIIALFIALAWITSYTQKQKVEGNPFGKEELHPATIDLLDDPNYKNIILPDELREALNNKETMTIYFYSSTCEFCKKTTPIVVPLAKEMGIDLKQFNLLEFDEGWNEYRIEATPTIVHFQNGKEVARIEGYYEEDVFRQWFEQIK</sequence>
<keyword evidence="5" id="KW-0413">Isomerase</keyword>
<evidence type="ECO:0000256" key="1">
    <source>
        <dbReference type="ARBA" id="ARBA00008987"/>
    </source>
</evidence>
<dbReference type="EMBL" id="APCD01000031">
    <property type="protein sequence ID" value="EMT44932.1"/>
    <property type="molecule type" value="Genomic_DNA"/>
</dbReference>
<dbReference type="InterPro" id="IPR013766">
    <property type="entry name" value="Thioredoxin_domain"/>
</dbReference>
<feature type="domain" description="Thioredoxin" evidence="4">
    <location>
        <begin position="60"/>
        <end position="150"/>
    </location>
</feature>
<proteinExistence type="inferred from homology"/>
<dbReference type="GO" id="GO:0005737">
    <property type="term" value="C:cytoplasm"/>
    <property type="evidence" value="ECO:0007669"/>
    <property type="project" value="TreeGrafter"/>
</dbReference>
<dbReference type="Gene3D" id="3.40.30.10">
    <property type="entry name" value="Glutaredoxin"/>
    <property type="match status" value="1"/>
</dbReference>
<evidence type="ECO:0000313" key="6">
    <source>
        <dbReference type="Proteomes" id="UP000012085"/>
    </source>
</evidence>
<dbReference type="SUPFAM" id="SSF52833">
    <property type="entry name" value="Thioredoxin-like"/>
    <property type="match status" value="1"/>
</dbReference>
<dbReference type="GO" id="GO:0015035">
    <property type="term" value="F:protein-disulfide reductase activity"/>
    <property type="evidence" value="ECO:0007669"/>
    <property type="project" value="TreeGrafter"/>
</dbReference>
<name>M8D233_9BACL</name>
<evidence type="ECO:0000313" key="5">
    <source>
        <dbReference type="EMBL" id="EMT44932.1"/>
    </source>
</evidence>
<protein>
    <submittedName>
        <fullName evidence="5">Thiol-disulfide isomerase</fullName>
    </submittedName>
</protein>
<evidence type="ECO:0000256" key="2">
    <source>
        <dbReference type="ARBA" id="ARBA00023157"/>
    </source>
</evidence>
<evidence type="ECO:0000256" key="3">
    <source>
        <dbReference type="ARBA" id="ARBA00023284"/>
    </source>
</evidence>
<dbReference type="CDD" id="cd02947">
    <property type="entry name" value="TRX_family"/>
    <property type="match status" value="1"/>
</dbReference>
<comment type="caution">
    <text evidence="5">The sequence shown here is derived from an EMBL/GenBank/DDBJ whole genome shotgun (WGS) entry which is preliminary data.</text>
</comment>
<dbReference type="PANTHER" id="PTHR45663:SF11">
    <property type="entry name" value="GEO12009P1"/>
    <property type="match status" value="1"/>
</dbReference>
<dbReference type="Pfam" id="PF00085">
    <property type="entry name" value="Thioredoxin"/>
    <property type="match status" value="1"/>
</dbReference>
<dbReference type="RefSeq" id="WP_003399004.1">
    <property type="nucleotide sequence ID" value="NZ_APCD01000031.1"/>
</dbReference>